<reference evidence="2 3" key="1">
    <citation type="submission" date="2019-08" db="EMBL/GenBank/DDBJ databases">
        <title>Bacillus genomes from the desert of Cuatro Cienegas, Coahuila.</title>
        <authorList>
            <person name="Olmedo-Alvarez G."/>
        </authorList>
    </citation>
    <scope>NUCLEOTIDE SEQUENCE [LARGE SCALE GENOMIC DNA]</scope>
    <source>
        <strain evidence="2 3">CH446_14T</strain>
    </source>
</reference>
<dbReference type="SUPFAM" id="SSF55729">
    <property type="entry name" value="Acyl-CoA N-acyltransferases (Nat)"/>
    <property type="match status" value="1"/>
</dbReference>
<organism evidence="2 3">
    <name type="scientific">Bacillus infantis</name>
    <dbReference type="NCBI Taxonomy" id="324767"/>
    <lineage>
        <taxon>Bacteria</taxon>
        <taxon>Bacillati</taxon>
        <taxon>Bacillota</taxon>
        <taxon>Bacilli</taxon>
        <taxon>Bacillales</taxon>
        <taxon>Bacillaceae</taxon>
        <taxon>Bacillus</taxon>
    </lineage>
</organism>
<comment type="caution">
    <text evidence="2">The sequence shown here is derived from an EMBL/GenBank/DDBJ whole genome shotgun (WGS) entry which is preliminary data.</text>
</comment>
<dbReference type="Pfam" id="PF00583">
    <property type="entry name" value="Acetyltransf_1"/>
    <property type="match status" value="1"/>
</dbReference>
<accession>A0A5D4RHQ8</accession>
<keyword evidence="2" id="KW-0808">Transferase</keyword>
<dbReference type="Proteomes" id="UP000322139">
    <property type="component" value="Unassembled WGS sequence"/>
</dbReference>
<evidence type="ECO:0000259" key="1">
    <source>
        <dbReference type="PROSITE" id="PS51186"/>
    </source>
</evidence>
<dbReference type="RefSeq" id="WP_148973360.1">
    <property type="nucleotide sequence ID" value="NZ_VTER01000002.1"/>
</dbReference>
<dbReference type="CDD" id="cd04301">
    <property type="entry name" value="NAT_SF"/>
    <property type="match status" value="1"/>
</dbReference>
<dbReference type="EMBL" id="VTER01000002">
    <property type="protein sequence ID" value="TYS50965.1"/>
    <property type="molecule type" value="Genomic_DNA"/>
</dbReference>
<dbReference type="GO" id="GO:0016747">
    <property type="term" value="F:acyltransferase activity, transferring groups other than amino-acyl groups"/>
    <property type="evidence" value="ECO:0007669"/>
    <property type="project" value="InterPro"/>
</dbReference>
<dbReference type="InterPro" id="IPR016181">
    <property type="entry name" value="Acyl_CoA_acyltransferase"/>
</dbReference>
<dbReference type="PROSITE" id="PS51186">
    <property type="entry name" value="GNAT"/>
    <property type="match status" value="1"/>
</dbReference>
<sequence length="183" mass="21564">MTVTLSLCPYEDKTVLSNLIQLYRYDSSEFEGHILSQHGLYSYKYLDHQWTEEYRRPFIVKVDGEIAGFVLVILDVPRDFTKLIVILDVPRDFTKLSNREKTNVISDFFIMRKFRGRGIGRHVAFSIFEQFKGAWEVRQTSENKPAYAFWKKVIAEFTQDSSYHEEILESNLWNGPVMVFQSN</sequence>
<gene>
    <name evidence="2" type="ORF">FZD51_02670</name>
</gene>
<evidence type="ECO:0000313" key="3">
    <source>
        <dbReference type="Proteomes" id="UP000322139"/>
    </source>
</evidence>
<dbReference type="InterPro" id="IPR000182">
    <property type="entry name" value="GNAT_dom"/>
</dbReference>
<dbReference type="Gene3D" id="3.40.630.30">
    <property type="match status" value="1"/>
</dbReference>
<protein>
    <submittedName>
        <fullName evidence="2">GNAT family N-acetyltransferase</fullName>
    </submittedName>
</protein>
<proteinExistence type="predicted"/>
<evidence type="ECO:0000313" key="2">
    <source>
        <dbReference type="EMBL" id="TYS50965.1"/>
    </source>
</evidence>
<name>A0A5D4RHQ8_9BACI</name>
<dbReference type="AlphaFoldDB" id="A0A5D4RHQ8"/>
<feature type="domain" description="N-acetyltransferase" evidence="1">
    <location>
        <begin position="8"/>
        <end position="179"/>
    </location>
</feature>